<accession>A0A4Z2F1L5</accession>
<name>A0A4Z2F1L5_9TELE</name>
<dbReference type="AlphaFoldDB" id="A0A4Z2F1L5"/>
<evidence type="ECO:0000313" key="1">
    <source>
        <dbReference type="EMBL" id="TNN34853.1"/>
    </source>
</evidence>
<evidence type="ECO:0000313" key="2">
    <source>
        <dbReference type="Proteomes" id="UP000314294"/>
    </source>
</evidence>
<proteinExistence type="predicted"/>
<keyword evidence="2" id="KW-1185">Reference proteome</keyword>
<dbReference type="EMBL" id="SRLO01001878">
    <property type="protein sequence ID" value="TNN34853.1"/>
    <property type="molecule type" value="Genomic_DNA"/>
</dbReference>
<comment type="caution">
    <text evidence="1">The sequence shown here is derived from an EMBL/GenBank/DDBJ whole genome shotgun (WGS) entry which is preliminary data.</text>
</comment>
<reference evidence="1 2" key="1">
    <citation type="submission" date="2019-03" db="EMBL/GenBank/DDBJ databases">
        <title>First draft genome of Liparis tanakae, snailfish: a comprehensive survey of snailfish specific genes.</title>
        <authorList>
            <person name="Kim W."/>
            <person name="Song I."/>
            <person name="Jeong J.-H."/>
            <person name="Kim D."/>
            <person name="Kim S."/>
            <person name="Ryu S."/>
            <person name="Song J.Y."/>
            <person name="Lee S.K."/>
        </authorList>
    </citation>
    <scope>NUCLEOTIDE SEQUENCE [LARGE SCALE GENOMIC DNA]</scope>
    <source>
        <tissue evidence="1">Muscle</tissue>
    </source>
</reference>
<gene>
    <name evidence="1" type="ORF">EYF80_054975</name>
</gene>
<organism evidence="1 2">
    <name type="scientific">Liparis tanakae</name>
    <name type="common">Tanaka's snailfish</name>
    <dbReference type="NCBI Taxonomy" id="230148"/>
    <lineage>
        <taxon>Eukaryota</taxon>
        <taxon>Metazoa</taxon>
        <taxon>Chordata</taxon>
        <taxon>Craniata</taxon>
        <taxon>Vertebrata</taxon>
        <taxon>Euteleostomi</taxon>
        <taxon>Actinopterygii</taxon>
        <taxon>Neopterygii</taxon>
        <taxon>Teleostei</taxon>
        <taxon>Neoteleostei</taxon>
        <taxon>Acanthomorphata</taxon>
        <taxon>Eupercaria</taxon>
        <taxon>Perciformes</taxon>
        <taxon>Cottioidei</taxon>
        <taxon>Cottales</taxon>
        <taxon>Liparidae</taxon>
        <taxon>Liparis</taxon>
    </lineage>
</organism>
<dbReference type="Proteomes" id="UP000314294">
    <property type="component" value="Unassembled WGS sequence"/>
</dbReference>
<sequence length="135" mass="14912">MSLITLKSATLYTAVRRTDGEQFDAGLPQALCRGDDVILGLPVRDEDSYLGNAGPGPGLRLEAGLQDVEPCSPILVWSNSTEKARTRFSRKVRTSLKLMRPMLQEPSTRITMSDMDEVLQVNSSSAERTQRNESL</sequence>
<protein>
    <submittedName>
        <fullName evidence="1">Uncharacterized protein</fullName>
    </submittedName>
</protein>